<dbReference type="Gene3D" id="3.40.50.300">
    <property type="entry name" value="P-loop containing nucleotide triphosphate hydrolases"/>
    <property type="match status" value="1"/>
</dbReference>
<dbReference type="SUPFAM" id="SSF52540">
    <property type="entry name" value="P-loop containing nucleoside triphosphate hydrolases"/>
    <property type="match status" value="1"/>
</dbReference>
<reference evidence="3" key="1">
    <citation type="journal article" date="2020" name="Stud. Mycol.">
        <title>101 Dothideomycetes genomes: a test case for predicting lifestyles and emergence of pathogens.</title>
        <authorList>
            <person name="Haridas S."/>
            <person name="Albert R."/>
            <person name="Binder M."/>
            <person name="Bloem J."/>
            <person name="Labutti K."/>
            <person name="Salamov A."/>
            <person name="Andreopoulos B."/>
            <person name="Baker S."/>
            <person name="Barry K."/>
            <person name="Bills G."/>
            <person name="Bluhm B."/>
            <person name="Cannon C."/>
            <person name="Castanera R."/>
            <person name="Culley D."/>
            <person name="Daum C."/>
            <person name="Ezra D."/>
            <person name="Gonzalez J."/>
            <person name="Henrissat B."/>
            <person name="Kuo A."/>
            <person name="Liang C."/>
            <person name="Lipzen A."/>
            <person name="Lutzoni F."/>
            <person name="Magnuson J."/>
            <person name="Mondo S."/>
            <person name="Nolan M."/>
            <person name="Ohm R."/>
            <person name="Pangilinan J."/>
            <person name="Park H.-J."/>
            <person name="Ramirez L."/>
            <person name="Alfaro M."/>
            <person name="Sun H."/>
            <person name="Tritt A."/>
            <person name="Yoshinaga Y."/>
            <person name="Zwiers L.-H."/>
            <person name="Turgeon B."/>
            <person name="Goodwin S."/>
            <person name="Spatafora J."/>
            <person name="Crous P."/>
            <person name="Grigoriev I."/>
        </authorList>
    </citation>
    <scope>NUCLEOTIDE SEQUENCE</scope>
    <source>
        <strain evidence="3">CBS 183.55</strain>
    </source>
</reference>
<evidence type="ECO:0000259" key="2">
    <source>
        <dbReference type="PROSITE" id="PS51192"/>
    </source>
</evidence>
<dbReference type="PANTHER" id="PTHR13710">
    <property type="entry name" value="DNA HELICASE RECQ FAMILY MEMBER"/>
    <property type="match status" value="1"/>
</dbReference>
<dbReference type="GO" id="GO:0009378">
    <property type="term" value="F:four-way junction helicase activity"/>
    <property type="evidence" value="ECO:0007669"/>
    <property type="project" value="TreeGrafter"/>
</dbReference>
<dbReference type="GO" id="GO:0005694">
    <property type="term" value="C:chromosome"/>
    <property type="evidence" value="ECO:0007669"/>
    <property type="project" value="TreeGrafter"/>
</dbReference>
<organism evidence="3 4">
    <name type="scientific">Didymella exigua CBS 183.55</name>
    <dbReference type="NCBI Taxonomy" id="1150837"/>
    <lineage>
        <taxon>Eukaryota</taxon>
        <taxon>Fungi</taxon>
        <taxon>Dikarya</taxon>
        <taxon>Ascomycota</taxon>
        <taxon>Pezizomycotina</taxon>
        <taxon>Dothideomycetes</taxon>
        <taxon>Pleosporomycetidae</taxon>
        <taxon>Pleosporales</taxon>
        <taxon>Pleosporineae</taxon>
        <taxon>Didymellaceae</taxon>
        <taxon>Didymella</taxon>
    </lineage>
</organism>
<feature type="domain" description="Helicase ATP-binding" evidence="2">
    <location>
        <begin position="1"/>
        <end position="111"/>
    </location>
</feature>
<dbReference type="InterPro" id="IPR027417">
    <property type="entry name" value="P-loop_NTPase"/>
</dbReference>
<evidence type="ECO:0000256" key="1">
    <source>
        <dbReference type="ARBA" id="ARBA00005446"/>
    </source>
</evidence>
<gene>
    <name evidence="3" type="ORF">M421DRAFT_403480</name>
</gene>
<dbReference type="InterPro" id="IPR014001">
    <property type="entry name" value="Helicase_ATP-bd"/>
</dbReference>
<dbReference type="Pfam" id="PF00270">
    <property type="entry name" value="DEAD"/>
    <property type="match status" value="1"/>
</dbReference>
<dbReference type="EMBL" id="ML978995">
    <property type="protein sequence ID" value="KAF1924221.1"/>
    <property type="molecule type" value="Genomic_DNA"/>
</dbReference>
<dbReference type="OrthoDB" id="2608216at2759"/>
<dbReference type="RefSeq" id="XP_033444474.1">
    <property type="nucleotide sequence ID" value="XM_033590260.1"/>
</dbReference>
<dbReference type="Proteomes" id="UP000800082">
    <property type="component" value="Unassembled WGS sequence"/>
</dbReference>
<dbReference type="GO" id="GO:0000724">
    <property type="term" value="P:double-strand break repair via homologous recombination"/>
    <property type="evidence" value="ECO:0007669"/>
    <property type="project" value="TreeGrafter"/>
</dbReference>
<protein>
    <recommendedName>
        <fullName evidence="2">Helicase ATP-binding domain-containing protein</fullName>
    </recommendedName>
</protein>
<feature type="non-terminal residue" evidence="3">
    <location>
        <position position="175"/>
    </location>
</feature>
<dbReference type="PROSITE" id="PS51192">
    <property type="entry name" value="HELICASE_ATP_BIND_1"/>
    <property type="match status" value="1"/>
</dbReference>
<dbReference type="PANTHER" id="PTHR13710:SF154">
    <property type="entry name" value="RECQ HELICASE, PUTATIVE (AFU_ORTHOLOGUE AFUA_6G14720)-RELATED"/>
    <property type="match status" value="1"/>
</dbReference>
<dbReference type="AlphaFoldDB" id="A0A6A5R7R2"/>
<dbReference type="InterPro" id="IPR011545">
    <property type="entry name" value="DEAD/DEAH_box_helicase_dom"/>
</dbReference>
<proteinExistence type="inferred from homology"/>
<dbReference type="GO" id="GO:0043138">
    <property type="term" value="F:3'-5' DNA helicase activity"/>
    <property type="evidence" value="ECO:0007669"/>
    <property type="project" value="TreeGrafter"/>
</dbReference>
<name>A0A6A5R7R2_9PLEO</name>
<accession>A0A6A5R7R2</accession>
<dbReference type="GO" id="GO:0005524">
    <property type="term" value="F:ATP binding"/>
    <property type="evidence" value="ECO:0007669"/>
    <property type="project" value="InterPro"/>
</dbReference>
<evidence type="ECO:0000313" key="4">
    <source>
        <dbReference type="Proteomes" id="UP000800082"/>
    </source>
</evidence>
<comment type="similarity">
    <text evidence="1">Belongs to the helicase family. RecQ subfamily.</text>
</comment>
<keyword evidence="4" id="KW-1185">Reference proteome</keyword>
<evidence type="ECO:0000313" key="3">
    <source>
        <dbReference type="EMBL" id="KAF1924221.1"/>
    </source>
</evidence>
<dbReference type="GeneID" id="54347921"/>
<dbReference type="GO" id="GO:0005737">
    <property type="term" value="C:cytoplasm"/>
    <property type="evidence" value="ECO:0007669"/>
    <property type="project" value="TreeGrafter"/>
</dbReference>
<dbReference type="GO" id="GO:0003676">
    <property type="term" value="F:nucleic acid binding"/>
    <property type="evidence" value="ECO:0007669"/>
    <property type="project" value="InterPro"/>
</dbReference>
<sequence>MRRCKELGISCAEWESRCPPDAAAIVFVTPESSVGEAFATFLNRLRATRQLDRIVIDECHIVLNRRYTFRKQMQQLGRLAAAETQMVLLTATLPPTEEDELYRRMHYERGQVKMFRQLTTRTNMAYQTIKISQSAKKKDVELMVVKTVRQKMRKYRTGKLIVYGNSKPKVKALAE</sequence>